<dbReference type="PANTHER" id="PTHR45527:SF1">
    <property type="entry name" value="FATTY ACID SYNTHASE"/>
    <property type="match status" value="1"/>
</dbReference>
<evidence type="ECO:0000259" key="2">
    <source>
        <dbReference type="Pfam" id="PF00501"/>
    </source>
</evidence>
<evidence type="ECO:0000313" key="3">
    <source>
        <dbReference type="EMBL" id="WPF24726.1"/>
    </source>
</evidence>
<dbReference type="GO" id="GO:0005737">
    <property type="term" value="C:cytoplasm"/>
    <property type="evidence" value="ECO:0007669"/>
    <property type="project" value="TreeGrafter"/>
</dbReference>
<accession>A0AAU0PZQ8</accession>
<name>A0AAU0PZQ8_9CORY</name>
<feature type="region of interest" description="Disordered" evidence="1">
    <location>
        <begin position="396"/>
        <end position="432"/>
    </location>
</feature>
<evidence type="ECO:0000313" key="4">
    <source>
        <dbReference type="Proteomes" id="UP001174314"/>
    </source>
</evidence>
<dbReference type="GO" id="GO:0031177">
    <property type="term" value="F:phosphopantetheine binding"/>
    <property type="evidence" value="ECO:0007669"/>
    <property type="project" value="TreeGrafter"/>
</dbReference>
<reference evidence="3 4" key="1">
    <citation type="submission" date="2023-10" db="EMBL/GenBank/DDBJ databases">
        <title>complete genome sequence of Corynebacterium pseudokroppenstedtii P15-C1.</title>
        <authorList>
            <person name="Bruggemann H."/>
            <person name="Poehlein A."/>
        </authorList>
    </citation>
    <scope>NUCLEOTIDE SEQUENCE [LARGE SCALE GENOMIC DNA]</scope>
    <source>
        <strain evidence="3 4">P15_C1</strain>
    </source>
</reference>
<gene>
    <name evidence="3" type="ORF">Q0N40_09365</name>
</gene>
<dbReference type="AlphaFoldDB" id="A0AAU0PZQ8"/>
<dbReference type="InterPro" id="IPR000873">
    <property type="entry name" value="AMP-dep_synth/lig_dom"/>
</dbReference>
<dbReference type="PROSITE" id="PS00455">
    <property type="entry name" value="AMP_BINDING"/>
    <property type="match status" value="1"/>
</dbReference>
<dbReference type="InterPro" id="IPR042099">
    <property type="entry name" value="ANL_N_sf"/>
</dbReference>
<dbReference type="KEGG" id="cpsk:Q0N40_09365"/>
<organism evidence="3 4">
    <name type="scientific">Corynebacterium pseudokroppenstedtii</name>
    <dbReference type="NCBI Taxonomy" id="2804917"/>
    <lineage>
        <taxon>Bacteria</taxon>
        <taxon>Bacillati</taxon>
        <taxon>Actinomycetota</taxon>
        <taxon>Actinomycetes</taxon>
        <taxon>Mycobacteriales</taxon>
        <taxon>Corynebacteriaceae</taxon>
        <taxon>Corynebacterium</taxon>
    </lineage>
</organism>
<dbReference type="Proteomes" id="UP001174314">
    <property type="component" value="Chromosome"/>
</dbReference>
<feature type="domain" description="AMP-dependent synthetase/ligase" evidence="2">
    <location>
        <begin position="26"/>
        <end position="377"/>
    </location>
</feature>
<keyword evidence="4" id="KW-1185">Reference proteome</keyword>
<dbReference type="GO" id="GO:0044550">
    <property type="term" value="P:secondary metabolite biosynthetic process"/>
    <property type="evidence" value="ECO:0007669"/>
    <property type="project" value="TreeGrafter"/>
</dbReference>
<dbReference type="RefSeq" id="WP_221923845.1">
    <property type="nucleotide sequence ID" value="NZ_CP137757.1"/>
</dbReference>
<dbReference type="InterPro" id="IPR020845">
    <property type="entry name" value="AMP-binding_CS"/>
</dbReference>
<dbReference type="InterPro" id="IPR045851">
    <property type="entry name" value="AMP-bd_C_sf"/>
</dbReference>
<dbReference type="Gene3D" id="3.30.300.30">
    <property type="match status" value="1"/>
</dbReference>
<dbReference type="GO" id="GO:0043041">
    <property type="term" value="P:amino acid activation for nonribosomal peptide biosynthetic process"/>
    <property type="evidence" value="ECO:0007669"/>
    <property type="project" value="TreeGrafter"/>
</dbReference>
<feature type="domain" description="AMP-dependent synthetase/ligase" evidence="2">
    <location>
        <begin position="429"/>
        <end position="470"/>
    </location>
</feature>
<dbReference type="EMBL" id="CP137757">
    <property type="protein sequence ID" value="WPF24726.1"/>
    <property type="molecule type" value="Genomic_DNA"/>
</dbReference>
<dbReference type="CDD" id="cd05930">
    <property type="entry name" value="A_NRPS"/>
    <property type="match status" value="1"/>
</dbReference>
<dbReference type="Pfam" id="PF00501">
    <property type="entry name" value="AMP-binding"/>
    <property type="match status" value="2"/>
</dbReference>
<feature type="compositionally biased region" description="Polar residues" evidence="1">
    <location>
        <begin position="413"/>
        <end position="428"/>
    </location>
</feature>
<proteinExistence type="predicted"/>
<dbReference type="PANTHER" id="PTHR45527">
    <property type="entry name" value="NONRIBOSOMAL PEPTIDE SYNTHETASE"/>
    <property type="match status" value="1"/>
</dbReference>
<protein>
    <submittedName>
        <fullName evidence="3">Amino acid adenylation domain-containing protein</fullName>
    </submittedName>
</protein>
<sequence length="635" mass="67863">MSASSPWAFGPSVEIDPSTVDVMIDQTIHHHREQPAVHGFRDDGSELTLSYDDVDSHANVVAWELRHRGVGPGDRVVVLSGRSPWLPSVMVGVLRAGAAYVPVDASYPAERISYIVNDCQPDVVIGLGEVSVPTSNAQTNNVSTSNPPTWELRRPDEYFSSDGTRHREEFRASDRTRELLPDDPCYLIYTSGTTGNPKGAVNPHRAVASHLQWVVRTLGQDAKLGQDADSSASAGELRMLHKAPIGFDVGVAELLCPLACAGRIVIPGQGWFPGDPFALGDMIETYSVTTLSMVPSMLRVMFDVLDDVGLGYEQFASLRHVLLGGEAVPNDLVERAQAVLPSRLLGLYGPSETAMDVAWVDFSRPYSGAATDSAGTPDSEPTADSDHARVLSAAEAWADPSTHDDNSRAGIDQSATDNPTNEESSTGGTLVGWPEDNVVFYVVDENMNEVPDSQSGELCIAGAQVGAGYFNNPEVTAEAFVPSPHPDRDGGTMYRTGDVMSRDKRGMLRFEGRIGDQVKIRGNRVELGDVETHLRRLDMVSDAAVAVDRTGGEATLVGGIVVSEGATASDGGDTAGHTTISQRVKAELATLVPEYMVPSVLVVMTELPHNDHGKIDRRALIARVNAVSSANSGGA</sequence>
<dbReference type="SUPFAM" id="SSF56801">
    <property type="entry name" value="Acetyl-CoA synthetase-like"/>
    <property type="match status" value="1"/>
</dbReference>
<dbReference type="Gene3D" id="3.40.50.12780">
    <property type="entry name" value="N-terminal domain of ligase-like"/>
    <property type="match status" value="2"/>
</dbReference>
<evidence type="ECO:0000256" key="1">
    <source>
        <dbReference type="SAM" id="MobiDB-lite"/>
    </source>
</evidence>